<dbReference type="Proteomes" id="UP001164439">
    <property type="component" value="Chromosome"/>
</dbReference>
<keyword evidence="2" id="KW-1185">Reference proteome</keyword>
<sequence>MATATILNVYCVRPSSGTDEAVNEAVLNALANLSGSLPFGEVGASIEEFLGSLPEVITAIDTAGDYPDDFFLTTSTDGALSNGIWPLDDDSEPTTVPLRASQSSEPYTDVSVGGTQNLSLWDRDPFPSGNDHLGAIQLLGTEAGEGEKIKLAKNSVHGSAYYVTYRVE</sequence>
<evidence type="ECO:0000313" key="1">
    <source>
        <dbReference type="EMBL" id="WAZ19012.1"/>
    </source>
</evidence>
<dbReference type="EMBL" id="CP114413">
    <property type="protein sequence ID" value="WAZ19012.1"/>
    <property type="molecule type" value="Genomic_DNA"/>
</dbReference>
<organism evidence="1 2">
    <name type="scientific">Streptomyces cinnabarinus</name>
    <dbReference type="NCBI Taxonomy" id="67287"/>
    <lineage>
        <taxon>Bacteria</taxon>
        <taxon>Bacillati</taxon>
        <taxon>Actinomycetota</taxon>
        <taxon>Actinomycetes</taxon>
        <taxon>Kitasatosporales</taxon>
        <taxon>Streptomycetaceae</taxon>
        <taxon>Streptomyces</taxon>
    </lineage>
</organism>
<accession>A0ABY7K779</accession>
<gene>
    <name evidence="1" type="ORF">STRCI_000029</name>
</gene>
<evidence type="ECO:0000313" key="2">
    <source>
        <dbReference type="Proteomes" id="UP001164439"/>
    </source>
</evidence>
<reference evidence="1" key="1">
    <citation type="submission" date="2022-12" db="EMBL/GenBank/DDBJ databases">
        <authorList>
            <person name="Ruckert C."/>
            <person name="Busche T."/>
            <person name="Kalinowski J."/>
            <person name="Wittmann C."/>
        </authorList>
    </citation>
    <scope>NUCLEOTIDE SEQUENCE</scope>
    <source>
        <strain evidence="1">DSM 40467</strain>
    </source>
</reference>
<proteinExistence type="predicted"/>
<protein>
    <submittedName>
        <fullName evidence="1">Uncharacterized protein</fullName>
    </submittedName>
</protein>
<dbReference type="RefSeq" id="WP_269656695.1">
    <property type="nucleotide sequence ID" value="NZ_CP114413.1"/>
</dbReference>
<name>A0ABY7K779_9ACTN</name>